<dbReference type="Proteomes" id="UP000225706">
    <property type="component" value="Unassembled WGS sequence"/>
</dbReference>
<reference evidence="4" key="1">
    <citation type="journal article" date="2017" name="bioRxiv">
        <title>Comparative analysis of the genomes of Stylophora pistillata and Acropora digitifera provides evidence for extensive differences between species of corals.</title>
        <authorList>
            <person name="Voolstra C.R."/>
            <person name="Li Y."/>
            <person name="Liew Y.J."/>
            <person name="Baumgarten S."/>
            <person name="Zoccola D."/>
            <person name="Flot J.-F."/>
            <person name="Tambutte S."/>
            <person name="Allemand D."/>
            <person name="Aranda M."/>
        </authorList>
    </citation>
    <scope>NUCLEOTIDE SEQUENCE [LARGE SCALE GENOMIC DNA]</scope>
</reference>
<keyword evidence="4" id="KW-1185">Reference proteome</keyword>
<dbReference type="Pfam" id="PF14906">
    <property type="entry name" value="DUF4495"/>
    <property type="match status" value="2"/>
</dbReference>
<evidence type="ECO:0000259" key="2">
    <source>
        <dbReference type="PROSITE" id="PS50878"/>
    </source>
</evidence>
<feature type="domain" description="Reverse transcriptase" evidence="2">
    <location>
        <begin position="1"/>
        <end position="293"/>
    </location>
</feature>
<name>A0A2B4S796_STYPI</name>
<organism evidence="3 4">
    <name type="scientific">Stylophora pistillata</name>
    <name type="common">Smooth cauliflower coral</name>
    <dbReference type="NCBI Taxonomy" id="50429"/>
    <lineage>
        <taxon>Eukaryota</taxon>
        <taxon>Metazoa</taxon>
        <taxon>Cnidaria</taxon>
        <taxon>Anthozoa</taxon>
        <taxon>Hexacorallia</taxon>
        <taxon>Scleractinia</taxon>
        <taxon>Astrocoeniina</taxon>
        <taxon>Pocilloporidae</taxon>
        <taxon>Stylophora</taxon>
    </lineage>
</organism>
<dbReference type="PANTHER" id="PTHR33960">
    <property type="entry name" value="SIMILAR TO KIAA0825 PROTEIN"/>
    <property type="match status" value="1"/>
</dbReference>
<proteinExistence type="predicted"/>
<dbReference type="AlphaFoldDB" id="A0A2B4S796"/>
<evidence type="ECO:0000256" key="1">
    <source>
        <dbReference type="SAM" id="MobiDB-lite"/>
    </source>
</evidence>
<gene>
    <name evidence="3" type="primary">3</name>
    <name evidence="3" type="ORF">AWC38_SpisGene8773</name>
</gene>
<evidence type="ECO:0000313" key="4">
    <source>
        <dbReference type="Proteomes" id="UP000225706"/>
    </source>
</evidence>
<comment type="caution">
    <text evidence="3">The sequence shown here is derived from an EMBL/GenBank/DDBJ whole genome shotgun (WGS) entry which is preliminary data.</text>
</comment>
<feature type="region of interest" description="Disordered" evidence="1">
    <location>
        <begin position="304"/>
        <end position="344"/>
    </location>
</feature>
<dbReference type="EMBL" id="LSMT01000123">
    <property type="protein sequence ID" value="PFX26534.1"/>
    <property type="molecule type" value="Genomic_DNA"/>
</dbReference>
<feature type="compositionally biased region" description="Polar residues" evidence="1">
    <location>
        <begin position="317"/>
        <end position="329"/>
    </location>
</feature>
<dbReference type="PANTHER" id="PTHR33960:SF1">
    <property type="entry name" value="SIMILAR TO KIAA0825 PROTEIN"/>
    <property type="match status" value="1"/>
</dbReference>
<accession>A0A2B4S796</accession>
<dbReference type="OrthoDB" id="10007406at2759"/>
<evidence type="ECO:0000313" key="3">
    <source>
        <dbReference type="EMBL" id="PFX26534.1"/>
    </source>
</evidence>
<dbReference type="InterPro" id="IPR027993">
    <property type="entry name" value="DUF4495"/>
</dbReference>
<protein>
    <submittedName>
        <fullName evidence="3">Uncharacterized protein KIAA0825-like</fullName>
    </submittedName>
</protein>
<sequence>MDKSDYVRLLKESSINDDSKFRLLSTKRPKMRGRPPKHYHPLLQKEKELATAVQRILPKEIAQQVIQKGSRLAHLYGLPKTHKRRLAMRPFLWATGTYNFKLAKWLDEKLKPLSTNSHSISEIFEFVDALHDMEVDDRCVLVSYNVTSLFTNVPVGDTIAILAEKGFQDDWFNKEHNLSITKEELVELLNIATKHQLFQFEGKLYEQIDGVAVGSPLGPLMANAFMCSIEDRLEEQGKMPEFYKWYVDDTLSIMADTETAEKFLATLNESHPLVSFTMKLAVNGKLSFLGTEIMQRSCRLETKVNKKPSVTGIGGASLQNAARSPSSPVLSHRNPSRQSSKKNSDMPLYVAEGNLPLPFGSGSSRLDSPLSSLSTSNPDSQWPWREEFKSQLSKISVALSESIKRTGEKALEEGMQRYKSTKRIPTVRLKDDIIGGKKDYPRRIAKCCAAIMEEADEVLPLASSQGGKLFHVVRSSFVDSFEACLKTYHARLTQLLSDFPKVCDVECLYIVLSSAVFIRNHLLHYDDVLGSEPRRPFPVLHRQFSDLVDSVSDQIISYHDNVISTVVLQDARSNNWSDARPFFEDQRCSFPVQMWNFHLQGLQDDLWNYCPPEKAQQMFTSILHSSLVTLVTRYSRVCPTHRRVKQLRIDPRPQRQDWGTPSSIPASDLDILVIRILAHALRFGIHEAVVGSPLDSLCSYVMQRSGSKETADSKTAWLSWIFPEVFKSHEGSLAALTDRQATFVLFKLIVNQPAPQWPLIIRALLSRNARLPVTVVKFGDLCDLRTPVNGSHSGLDQAAGSNWFDEESTSSVQSANKVKEGVVCSLYHILFQCSNESPGLVNYLMEIVSREASWKLFDDGSSGLKISDATKSPVWLDCVFKTFDPYIVRFLYPSLHLLCEKDKKVTKSYNFTSVSALPCGCPRKKSPKNRDTKSQTDVMYTALQDLLNQLTKHFCAIPKIMCQFLNRLEELIQQKSIDLPKETAGITVLASILYRWLMDFDKVCAACEARLSTETQRSVAMFAEIVWHVLVNLGKTKGGVRNPALPSDVDALLISKRDWLNQKVGQIKAFIASQPYEEYSVETVNESLADIQFTHMASALLADPKGAACLRHAYNFIQAQKDWLMNLVLVPGYILPPESSNLSEQSGRFNPLRQFALIGECAFNQDKIASFPFDWSTLLRSCLGASTDIVKRLAFNRSEMQEGASLEDSQRELVNALKAHFGVTVDSGDGH</sequence>
<dbReference type="PROSITE" id="PS50878">
    <property type="entry name" value="RT_POL"/>
    <property type="match status" value="1"/>
</dbReference>
<dbReference type="InterPro" id="IPR000477">
    <property type="entry name" value="RT_dom"/>
</dbReference>